<sequence>MTAYMALLAMRYGGRSVCDVMHESQAPNVTGLSPVHIDDAVTIQGNGRAHYSFKPACGDMPL</sequence>
<reference evidence="1 2" key="1">
    <citation type="submission" date="2019-06" db="EMBL/GenBank/DDBJ databases">
        <title>Whole genome shotgun sequence of Komagataeibacter hansenii NBRC 14820.</title>
        <authorList>
            <person name="Hosoyama A."/>
            <person name="Uohara A."/>
            <person name="Ohji S."/>
            <person name="Ichikawa N."/>
        </authorList>
    </citation>
    <scope>NUCLEOTIDE SEQUENCE [LARGE SCALE GENOMIC DNA]</scope>
    <source>
        <strain evidence="1 2">NBRC 14820</strain>
    </source>
</reference>
<organism evidence="1 2">
    <name type="scientific">Novacetimonas hansenii</name>
    <name type="common">Komagataeibacter hansenii</name>
    <dbReference type="NCBI Taxonomy" id="436"/>
    <lineage>
        <taxon>Bacteria</taxon>
        <taxon>Pseudomonadati</taxon>
        <taxon>Pseudomonadota</taxon>
        <taxon>Alphaproteobacteria</taxon>
        <taxon>Acetobacterales</taxon>
        <taxon>Acetobacteraceae</taxon>
        <taxon>Novacetimonas</taxon>
    </lineage>
</organism>
<evidence type="ECO:0000313" key="1">
    <source>
        <dbReference type="EMBL" id="GEC64432.1"/>
    </source>
</evidence>
<proteinExistence type="predicted"/>
<comment type="caution">
    <text evidence="1">The sequence shown here is derived from an EMBL/GenBank/DDBJ whole genome shotgun (WGS) entry which is preliminary data.</text>
</comment>
<dbReference type="Proteomes" id="UP000319478">
    <property type="component" value="Unassembled WGS sequence"/>
</dbReference>
<name>A0ABQ0SGI3_NOVHA</name>
<dbReference type="EMBL" id="BJNN01000119">
    <property type="protein sequence ID" value="GEC64432.1"/>
    <property type="molecule type" value="Genomic_DNA"/>
</dbReference>
<accession>A0ABQ0SGI3</accession>
<protein>
    <submittedName>
        <fullName evidence="1">Uncharacterized protein</fullName>
    </submittedName>
</protein>
<evidence type="ECO:0000313" key="2">
    <source>
        <dbReference type="Proteomes" id="UP000319478"/>
    </source>
</evidence>
<gene>
    <name evidence="1" type="ORF">GHA01_22810</name>
</gene>
<keyword evidence="2" id="KW-1185">Reference proteome</keyword>